<gene>
    <name evidence="10" type="ORF">GK108_30180</name>
</gene>
<keyword evidence="5 8" id="KW-0812">Transmembrane</keyword>
<dbReference type="Gene3D" id="3.40.1710.10">
    <property type="entry name" value="abc type-2 transporter like domain"/>
    <property type="match status" value="1"/>
</dbReference>
<keyword evidence="3" id="KW-0813">Transport</keyword>
<evidence type="ECO:0000256" key="5">
    <source>
        <dbReference type="ARBA" id="ARBA00022692"/>
    </source>
</evidence>
<dbReference type="InterPro" id="IPR047817">
    <property type="entry name" value="ABC2_TM_bact-type"/>
</dbReference>
<dbReference type="PROSITE" id="PS51012">
    <property type="entry name" value="ABC_TM2"/>
    <property type="match status" value="1"/>
</dbReference>
<name>A0A6L9LEZ4_9BACT</name>
<feature type="domain" description="ABC transmembrane type-2" evidence="9">
    <location>
        <begin position="146"/>
        <end position="371"/>
    </location>
</feature>
<evidence type="ECO:0000256" key="2">
    <source>
        <dbReference type="ARBA" id="ARBA00007783"/>
    </source>
</evidence>
<comment type="subcellular location">
    <subcellularLocation>
        <location evidence="1">Cell membrane</location>
        <topology evidence="1">Multi-pass membrane protein</topology>
    </subcellularLocation>
</comment>
<dbReference type="AlphaFoldDB" id="A0A6L9LEZ4"/>
<feature type="transmembrane region" description="Helical" evidence="8">
    <location>
        <begin position="229"/>
        <end position="253"/>
    </location>
</feature>
<feature type="transmembrane region" description="Helical" evidence="8">
    <location>
        <begin position="259"/>
        <end position="279"/>
    </location>
</feature>
<dbReference type="EMBL" id="JAAFZH010000025">
    <property type="protein sequence ID" value="NDU99185.1"/>
    <property type="molecule type" value="Genomic_DNA"/>
</dbReference>
<keyword evidence="7 8" id="KW-0472">Membrane</keyword>
<proteinExistence type="inferred from homology"/>
<evidence type="ECO:0000313" key="10">
    <source>
        <dbReference type="EMBL" id="NDU99185.1"/>
    </source>
</evidence>
<evidence type="ECO:0000256" key="7">
    <source>
        <dbReference type="ARBA" id="ARBA00023136"/>
    </source>
</evidence>
<dbReference type="InterPro" id="IPR013525">
    <property type="entry name" value="ABC2_TM"/>
</dbReference>
<protein>
    <submittedName>
        <fullName evidence="10">ABC transporter permease</fullName>
    </submittedName>
</protein>
<feature type="transmembrane region" description="Helical" evidence="8">
    <location>
        <begin position="176"/>
        <end position="202"/>
    </location>
</feature>
<feature type="transmembrane region" description="Helical" evidence="8">
    <location>
        <begin position="350"/>
        <end position="368"/>
    </location>
</feature>
<sequence length="372" mass="41881">MRILKFLLRKEFRQIFRDKSILAMIFLMPTIQLIIMPQAANFDVKNVNLAVVDNDHSTYSQRLITKVSSSGYFRIVDASPSFKQALRSVEDNEADLIMEIPAGFERNLVREGSQKLSLAVDAINGTKATIGGAYLSRIIGDFNNDIRLQWIQPGRFNDMTVIDVTSSNWFNPLGEYYFFMVPGILVLLLTLVGGFLSALNIVREKEIGTIEQINVTPIKKWQFILGKMIPFWVLGMLIFTIGLAIARFVYGIIPVGSLVTLYTFAGVYMIALLGFGLLISTYSDTQVQAMFVAFFFIMIFILMSGLFTSVDSMPPWARAIAYMTPVTHFIDVVRMIVLKGSGFADISRQLLYEVGFAIVLNGWAILNYRKTS</sequence>
<keyword evidence="11" id="KW-1185">Reference proteome</keyword>
<feature type="transmembrane region" description="Helical" evidence="8">
    <location>
        <begin position="291"/>
        <end position="310"/>
    </location>
</feature>
<evidence type="ECO:0000259" key="9">
    <source>
        <dbReference type="PROSITE" id="PS51012"/>
    </source>
</evidence>
<reference evidence="10 11" key="1">
    <citation type="submission" date="2020-02" db="EMBL/GenBank/DDBJ databases">
        <title>Draft genome sequence of two Spirosoma agri KCTC 52727 and Spirosoma terrae KCTC 52035.</title>
        <authorList>
            <person name="Rojas J."/>
            <person name="Ambika Manirajan B."/>
            <person name="Suarez C."/>
            <person name="Ratering S."/>
            <person name="Schnell S."/>
        </authorList>
    </citation>
    <scope>NUCLEOTIDE SEQUENCE [LARGE SCALE GENOMIC DNA]</scope>
    <source>
        <strain evidence="10 11">KCTC 52035</strain>
    </source>
</reference>
<dbReference type="RefSeq" id="WP_163955318.1">
    <property type="nucleotide sequence ID" value="NZ_JAAFZH010000025.1"/>
</dbReference>
<keyword evidence="4" id="KW-1003">Cell membrane</keyword>
<dbReference type="GO" id="GO:0140359">
    <property type="term" value="F:ABC-type transporter activity"/>
    <property type="evidence" value="ECO:0007669"/>
    <property type="project" value="InterPro"/>
</dbReference>
<comment type="caution">
    <text evidence="10">The sequence shown here is derived from an EMBL/GenBank/DDBJ whole genome shotgun (WGS) entry which is preliminary data.</text>
</comment>
<organism evidence="10 11">
    <name type="scientific">Spirosoma terrae</name>
    <dbReference type="NCBI Taxonomy" id="1968276"/>
    <lineage>
        <taxon>Bacteria</taxon>
        <taxon>Pseudomonadati</taxon>
        <taxon>Bacteroidota</taxon>
        <taxon>Cytophagia</taxon>
        <taxon>Cytophagales</taxon>
        <taxon>Cytophagaceae</taxon>
        <taxon>Spirosoma</taxon>
    </lineage>
</organism>
<dbReference type="InterPro" id="IPR051449">
    <property type="entry name" value="ABC-2_transporter_component"/>
</dbReference>
<evidence type="ECO:0000256" key="3">
    <source>
        <dbReference type="ARBA" id="ARBA00022448"/>
    </source>
</evidence>
<dbReference type="PANTHER" id="PTHR30294">
    <property type="entry name" value="MEMBRANE COMPONENT OF ABC TRANSPORTER YHHJ-RELATED"/>
    <property type="match status" value="1"/>
</dbReference>
<evidence type="ECO:0000256" key="1">
    <source>
        <dbReference type="ARBA" id="ARBA00004651"/>
    </source>
</evidence>
<feature type="transmembrane region" description="Helical" evidence="8">
    <location>
        <begin position="21"/>
        <end position="40"/>
    </location>
</feature>
<dbReference type="Pfam" id="PF12698">
    <property type="entry name" value="ABC2_membrane_3"/>
    <property type="match status" value="1"/>
</dbReference>
<dbReference type="GO" id="GO:0005886">
    <property type="term" value="C:plasma membrane"/>
    <property type="evidence" value="ECO:0007669"/>
    <property type="project" value="UniProtKB-SubCell"/>
</dbReference>
<feature type="transmembrane region" description="Helical" evidence="8">
    <location>
        <begin position="316"/>
        <end position="338"/>
    </location>
</feature>
<evidence type="ECO:0000256" key="8">
    <source>
        <dbReference type="SAM" id="Phobius"/>
    </source>
</evidence>
<keyword evidence="6 8" id="KW-1133">Transmembrane helix</keyword>
<evidence type="ECO:0000313" key="11">
    <source>
        <dbReference type="Proteomes" id="UP000474175"/>
    </source>
</evidence>
<accession>A0A6L9LEZ4</accession>
<comment type="similarity">
    <text evidence="2">Belongs to the ABC-2 integral membrane protein family.</text>
</comment>
<dbReference type="PANTHER" id="PTHR30294:SF29">
    <property type="entry name" value="MULTIDRUG ABC TRANSPORTER PERMEASE YBHS-RELATED"/>
    <property type="match status" value="1"/>
</dbReference>
<evidence type="ECO:0000256" key="4">
    <source>
        <dbReference type="ARBA" id="ARBA00022475"/>
    </source>
</evidence>
<dbReference type="Proteomes" id="UP000474175">
    <property type="component" value="Unassembled WGS sequence"/>
</dbReference>
<evidence type="ECO:0000256" key="6">
    <source>
        <dbReference type="ARBA" id="ARBA00022989"/>
    </source>
</evidence>